<dbReference type="CDD" id="cd00448">
    <property type="entry name" value="YjgF_YER057c_UK114_family"/>
    <property type="match status" value="1"/>
</dbReference>
<evidence type="ECO:0000313" key="2">
    <source>
        <dbReference type="EMBL" id="MFD1926716.1"/>
    </source>
</evidence>
<dbReference type="NCBIfam" id="TIGR00004">
    <property type="entry name" value="Rid family detoxifying hydrolase"/>
    <property type="match status" value="1"/>
</dbReference>
<dbReference type="InterPro" id="IPR006056">
    <property type="entry name" value="RidA"/>
</dbReference>
<dbReference type="RefSeq" id="WP_381535377.1">
    <property type="nucleotide sequence ID" value="NZ_JBHUGI010000003.1"/>
</dbReference>
<sequence>MNLIEIKNAEKSVGPYSKAVCANGFVYTSGQIPLTAEGLLVDGTIEDQTDVVFANLKEVLEAAGSSLDRVVKATVFITDMNDFAKINEIYTKHFGEHKPARSCVEVSKLAMGVNVEIEVIALSNK</sequence>
<keyword evidence="3" id="KW-1185">Reference proteome</keyword>
<dbReference type="EMBL" id="JBHUGI010000003">
    <property type="protein sequence ID" value="MFD1926716.1"/>
    <property type="molecule type" value="Genomic_DNA"/>
</dbReference>
<gene>
    <name evidence="2" type="ORF">ACFSFY_01330</name>
</gene>
<name>A0ABW4SBH0_9BACL</name>
<proteinExistence type="inferred from homology"/>
<accession>A0ABW4SBH0</accession>
<protein>
    <submittedName>
        <fullName evidence="2">RidA family protein</fullName>
    </submittedName>
</protein>
<dbReference type="SUPFAM" id="SSF55298">
    <property type="entry name" value="YjgF-like"/>
    <property type="match status" value="1"/>
</dbReference>
<dbReference type="Proteomes" id="UP001597218">
    <property type="component" value="Unassembled WGS sequence"/>
</dbReference>
<reference evidence="3" key="1">
    <citation type="journal article" date="2019" name="Int. J. Syst. Evol. Microbiol.">
        <title>The Global Catalogue of Microorganisms (GCM) 10K type strain sequencing project: providing services to taxonomists for standard genome sequencing and annotation.</title>
        <authorList>
            <consortium name="The Broad Institute Genomics Platform"/>
            <consortium name="The Broad Institute Genome Sequencing Center for Infectious Disease"/>
            <person name="Wu L."/>
            <person name="Ma J."/>
        </authorList>
    </citation>
    <scope>NUCLEOTIDE SEQUENCE [LARGE SCALE GENOMIC DNA]</scope>
    <source>
        <strain evidence="3">CGMCC 4.7177</strain>
    </source>
</reference>
<dbReference type="InterPro" id="IPR019897">
    <property type="entry name" value="RidA_CS"/>
</dbReference>
<dbReference type="Pfam" id="PF01042">
    <property type="entry name" value="Ribonuc_L-PSP"/>
    <property type="match status" value="1"/>
</dbReference>
<dbReference type="InterPro" id="IPR006175">
    <property type="entry name" value="YjgF/YER057c/UK114"/>
</dbReference>
<organism evidence="2 3">
    <name type="scientific">Sporosarcina siberiensis</name>
    <dbReference type="NCBI Taxonomy" id="1365606"/>
    <lineage>
        <taxon>Bacteria</taxon>
        <taxon>Bacillati</taxon>
        <taxon>Bacillota</taxon>
        <taxon>Bacilli</taxon>
        <taxon>Bacillales</taxon>
        <taxon>Caryophanaceae</taxon>
        <taxon>Sporosarcina</taxon>
    </lineage>
</organism>
<dbReference type="PANTHER" id="PTHR11803:SF58">
    <property type="entry name" value="PROTEIN HMF1-RELATED"/>
    <property type="match status" value="1"/>
</dbReference>
<dbReference type="Gene3D" id="3.30.1330.40">
    <property type="entry name" value="RutC-like"/>
    <property type="match status" value="1"/>
</dbReference>
<comment type="similarity">
    <text evidence="1">Belongs to the RutC family.</text>
</comment>
<dbReference type="PROSITE" id="PS01094">
    <property type="entry name" value="UPF0076"/>
    <property type="match status" value="1"/>
</dbReference>
<comment type="caution">
    <text evidence="2">The sequence shown here is derived from an EMBL/GenBank/DDBJ whole genome shotgun (WGS) entry which is preliminary data.</text>
</comment>
<evidence type="ECO:0000313" key="3">
    <source>
        <dbReference type="Proteomes" id="UP001597218"/>
    </source>
</evidence>
<dbReference type="InterPro" id="IPR035959">
    <property type="entry name" value="RutC-like_sf"/>
</dbReference>
<dbReference type="PANTHER" id="PTHR11803">
    <property type="entry name" value="2-IMINOBUTANOATE/2-IMINOPROPANOATE DEAMINASE RIDA"/>
    <property type="match status" value="1"/>
</dbReference>
<evidence type="ECO:0000256" key="1">
    <source>
        <dbReference type="ARBA" id="ARBA00010552"/>
    </source>
</evidence>